<reference evidence="6" key="1">
    <citation type="submission" date="2017-02" db="EMBL/GenBank/DDBJ databases">
        <title>Comparative genomics and description of representatives of a novel lineage of planctomycetes thriving in anoxic sediments.</title>
        <authorList>
            <person name="Spring S."/>
            <person name="Bunk B."/>
            <person name="Sproer C."/>
        </authorList>
    </citation>
    <scope>NUCLEOTIDE SEQUENCE [LARGE SCALE GENOMIC DNA]</scope>
    <source>
        <strain evidence="6">ST-NAGAB-D1</strain>
    </source>
</reference>
<dbReference type="NCBIfam" id="TIGR00172">
    <property type="entry name" value="maf"/>
    <property type="match status" value="1"/>
</dbReference>
<dbReference type="PANTHER" id="PTHR43213">
    <property type="entry name" value="BIFUNCTIONAL DTTP/UTP PYROPHOSPHATASE/METHYLTRANSFERASE PROTEIN-RELATED"/>
    <property type="match status" value="1"/>
</dbReference>
<keyword evidence="3 4" id="KW-0546">Nucleotide metabolism</keyword>
<dbReference type="PANTHER" id="PTHR43213:SF5">
    <property type="entry name" value="BIFUNCTIONAL DTTP_UTP PYROPHOSPHATASE_METHYLTRANSFERASE PROTEIN-RELATED"/>
    <property type="match status" value="1"/>
</dbReference>
<evidence type="ECO:0000313" key="5">
    <source>
        <dbReference type="EMBL" id="AQT69651.1"/>
    </source>
</evidence>
<sequence>MNKSSDFILASASPRRKKLLREAGYSFDIIPSQVDESAFPTEGIASDEHTMLLAAAKARNVANTHPDRLVLGADTIVDLNGQIIGKPRDAAHAEQITRDLFSEPHKVITGLALVRLSDNLEIIRHAVTTVYPRKLTEQQIADHIAAGDWQGKAGAYGIQETGDEFVERIEGSFTNVIGLPLELVKELLDPLLSE</sequence>
<comment type="caution">
    <text evidence="4">Lacks conserved residue(s) required for the propagation of feature annotation.</text>
</comment>
<dbReference type="EC" id="3.6.1.9" evidence="4"/>
<dbReference type="GO" id="GO:0036221">
    <property type="term" value="F:UTP diphosphatase activity"/>
    <property type="evidence" value="ECO:0007669"/>
    <property type="project" value="RHEA"/>
</dbReference>
<comment type="similarity">
    <text evidence="4">Belongs to the Maf family. YhdE subfamily.</text>
</comment>
<dbReference type="CDD" id="cd00555">
    <property type="entry name" value="Maf"/>
    <property type="match status" value="1"/>
</dbReference>
<dbReference type="InterPro" id="IPR029001">
    <property type="entry name" value="ITPase-like_fam"/>
</dbReference>
<feature type="site" description="Important for substrate specificity" evidence="4">
    <location>
        <position position="75"/>
    </location>
</feature>
<dbReference type="AlphaFoldDB" id="A0A1U9NP09"/>
<keyword evidence="2 4" id="KW-0378">Hydrolase</keyword>
<evidence type="ECO:0000313" key="6">
    <source>
        <dbReference type="Proteomes" id="UP000189674"/>
    </source>
</evidence>
<dbReference type="GO" id="GO:0009117">
    <property type="term" value="P:nucleotide metabolic process"/>
    <property type="evidence" value="ECO:0007669"/>
    <property type="project" value="UniProtKB-KW"/>
</dbReference>
<dbReference type="InterPro" id="IPR003697">
    <property type="entry name" value="Maf-like"/>
</dbReference>
<organism evidence="5 6">
    <name type="scientific">Anaerohalosphaera lusitana</name>
    <dbReference type="NCBI Taxonomy" id="1936003"/>
    <lineage>
        <taxon>Bacteria</taxon>
        <taxon>Pseudomonadati</taxon>
        <taxon>Planctomycetota</taxon>
        <taxon>Phycisphaerae</taxon>
        <taxon>Sedimentisphaerales</taxon>
        <taxon>Anaerohalosphaeraceae</taxon>
        <taxon>Anaerohalosphaera</taxon>
    </lineage>
</organism>
<comment type="cofactor">
    <cofactor evidence="1 4">
        <name>a divalent metal cation</name>
        <dbReference type="ChEBI" id="CHEBI:60240"/>
    </cofactor>
</comment>
<dbReference type="OrthoDB" id="9807767at2"/>
<feature type="active site" description="Proton acceptor" evidence="4">
    <location>
        <position position="74"/>
    </location>
</feature>
<comment type="function">
    <text evidence="4">Nucleoside triphosphate pyrophosphatase that hydrolyzes dTTP and UTP. May have a dual role in cell division arrest and in preventing the incorporation of modified nucleotides into cellular nucleic acids.</text>
</comment>
<dbReference type="EMBL" id="CP019791">
    <property type="protein sequence ID" value="AQT69651.1"/>
    <property type="molecule type" value="Genomic_DNA"/>
</dbReference>
<comment type="catalytic activity">
    <reaction evidence="4">
        <text>dTTP + H2O = dTMP + diphosphate + H(+)</text>
        <dbReference type="Rhea" id="RHEA:28534"/>
        <dbReference type="ChEBI" id="CHEBI:15377"/>
        <dbReference type="ChEBI" id="CHEBI:15378"/>
        <dbReference type="ChEBI" id="CHEBI:33019"/>
        <dbReference type="ChEBI" id="CHEBI:37568"/>
        <dbReference type="ChEBI" id="CHEBI:63528"/>
        <dbReference type="EC" id="3.6.1.9"/>
    </reaction>
</comment>
<keyword evidence="4" id="KW-0963">Cytoplasm</keyword>
<feature type="site" description="Important for substrate specificity" evidence="4">
    <location>
        <position position="159"/>
    </location>
</feature>
<dbReference type="GO" id="GO:0036218">
    <property type="term" value="F:dTTP diphosphatase activity"/>
    <property type="evidence" value="ECO:0007669"/>
    <property type="project" value="RHEA"/>
</dbReference>
<comment type="subcellular location">
    <subcellularLocation>
        <location evidence="4">Cytoplasm</location>
    </subcellularLocation>
</comment>
<gene>
    <name evidence="5" type="primary">yhdE</name>
    <name evidence="5" type="ORF">STSP2_02845</name>
</gene>
<keyword evidence="6" id="KW-1185">Reference proteome</keyword>
<dbReference type="SUPFAM" id="SSF52972">
    <property type="entry name" value="ITPase-like"/>
    <property type="match status" value="1"/>
</dbReference>
<dbReference type="RefSeq" id="WP_146663320.1">
    <property type="nucleotide sequence ID" value="NZ_CP019791.1"/>
</dbReference>
<evidence type="ECO:0000256" key="4">
    <source>
        <dbReference type="HAMAP-Rule" id="MF_00528"/>
    </source>
</evidence>
<protein>
    <recommendedName>
        <fullName evidence="4">dTTP/UTP pyrophosphatase</fullName>
        <shortName evidence="4">dTTPase/UTPase</shortName>
        <ecNumber evidence="4">3.6.1.9</ecNumber>
    </recommendedName>
    <alternativeName>
        <fullName evidence="4">Nucleoside triphosphate pyrophosphatase</fullName>
    </alternativeName>
    <alternativeName>
        <fullName evidence="4">Nucleotide pyrophosphatase</fullName>
        <shortName evidence="4">Nucleotide PPase</shortName>
    </alternativeName>
</protein>
<dbReference type="GO" id="GO:0005737">
    <property type="term" value="C:cytoplasm"/>
    <property type="evidence" value="ECO:0007669"/>
    <property type="project" value="UniProtKB-SubCell"/>
</dbReference>
<accession>A0A1U9NP09</accession>
<proteinExistence type="inferred from homology"/>
<name>A0A1U9NP09_9BACT</name>
<feature type="site" description="Important for substrate specificity" evidence="4">
    <location>
        <position position="15"/>
    </location>
</feature>
<dbReference type="KEGG" id="alus:STSP2_02845"/>
<evidence type="ECO:0000256" key="1">
    <source>
        <dbReference type="ARBA" id="ARBA00001968"/>
    </source>
</evidence>
<comment type="catalytic activity">
    <reaction evidence="4">
        <text>UTP + H2O = UMP + diphosphate + H(+)</text>
        <dbReference type="Rhea" id="RHEA:29395"/>
        <dbReference type="ChEBI" id="CHEBI:15377"/>
        <dbReference type="ChEBI" id="CHEBI:15378"/>
        <dbReference type="ChEBI" id="CHEBI:33019"/>
        <dbReference type="ChEBI" id="CHEBI:46398"/>
        <dbReference type="ChEBI" id="CHEBI:57865"/>
        <dbReference type="EC" id="3.6.1.9"/>
    </reaction>
</comment>
<evidence type="ECO:0000256" key="2">
    <source>
        <dbReference type="ARBA" id="ARBA00022801"/>
    </source>
</evidence>
<evidence type="ECO:0000256" key="3">
    <source>
        <dbReference type="ARBA" id="ARBA00023080"/>
    </source>
</evidence>
<dbReference type="Pfam" id="PF02545">
    <property type="entry name" value="Maf"/>
    <property type="match status" value="1"/>
</dbReference>
<dbReference type="STRING" id="1936003.STSP2_02845"/>
<dbReference type="HAMAP" id="MF_00528">
    <property type="entry name" value="Maf"/>
    <property type="match status" value="1"/>
</dbReference>
<dbReference type="Proteomes" id="UP000189674">
    <property type="component" value="Chromosome"/>
</dbReference>
<dbReference type="Gene3D" id="3.90.950.10">
    <property type="match status" value="1"/>
</dbReference>
<dbReference type="PIRSF" id="PIRSF006305">
    <property type="entry name" value="Maf"/>
    <property type="match status" value="1"/>
</dbReference>